<dbReference type="Proteomes" id="UP000637359">
    <property type="component" value="Unassembled WGS sequence"/>
</dbReference>
<evidence type="ECO:0000313" key="3">
    <source>
        <dbReference type="Proteomes" id="UP000637359"/>
    </source>
</evidence>
<dbReference type="SUPFAM" id="SSF54427">
    <property type="entry name" value="NTF2-like"/>
    <property type="match status" value="1"/>
</dbReference>
<feature type="domain" description="DUF4440" evidence="1">
    <location>
        <begin position="11"/>
        <end position="116"/>
    </location>
</feature>
<gene>
    <name evidence="2" type="ORF">H8S33_00925</name>
</gene>
<sequence>MSLENTLTNYYNSWNEGFSSKDDAKIRSYMSERFVGIFGYSSIEKPEEYHYNYDIKAVLNQYNDQTRKEFEIISTMERRNGENYVIVGLETSYIDGTPHRAHCMYIWERENKEWKLLREFIEIEQ</sequence>
<organism evidence="2 3">
    <name type="scientific">Ornithinibacillus hominis</name>
    <dbReference type="NCBI Taxonomy" id="2763055"/>
    <lineage>
        <taxon>Bacteria</taxon>
        <taxon>Bacillati</taxon>
        <taxon>Bacillota</taxon>
        <taxon>Bacilli</taxon>
        <taxon>Bacillales</taxon>
        <taxon>Bacillaceae</taxon>
        <taxon>Ornithinibacillus</taxon>
    </lineage>
</organism>
<accession>A0A923RFC6</accession>
<protein>
    <submittedName>
        <fullName evidence="2">DUF4440 domain-containing protein</fullName>
    </submittedName>
</protein>
<keyword evidence="3" id="KW-1185">Reference proteome</keyword>
<dbReference type="Gene3D" id="3.10.450.50">
    <property type="match status" value="1"/>
</dbReference>
<dbReference type="InterPro" id="IPR027843">
    <property type="entry name" value="DUF4440"/>
</dbReference>
<name>A0A923RFC6_9BACI</name>
<dbReference type="AlphaFoldDB" id="A0A923RFC6"/>
<dbReference type="Pfam" id="PF14534">
    <property type="entry name" value="DUF4440"/>
    <property type="match status" value="1"/>
</dbReference>
<comment type="caution">
    <text evidence="2">The sequence shown here is derived from an EMBL/GenBank/DDBJ whole genome shotgun (WGS) entry which is preliminary data.</text>
</comment>
<proteinExistence type="predicted"/>
<dbReference type="InterPro" id="IPR032710">
    <property type="entry name" value="NTF2-like_dom_sf"/>
</dbReference>
<dbReference type="EMBL" id="JACOOL010000001">
    <property type="protein sequence ID" value="MBC5635375.1"/>
    <property type="molecule type" value="Genomic_DNA"/>
</dbReference>
<dbReference type="RefSeq" id="WP_186868086.1">
    <property type="nucleotide sequence ID" value="NZ_JACOOL010000001.1"/>
</dbReference>
<evidence type="ECO:0000259" key="1">
    <source>
        <dbReference type="Pfam" id="PF14534"/>
    </source>
</evidence>
<reference evidence="2" key="1">
    <citation type="submission" date="2020-08" db="EMBL/GenBank/DDBJ databases">
        <title>Genome public.</title>
        <authorList>
            <person name="Liu C."/>
            <person name="Sun Q."/>
        </authorList>
    </citation>
    <scope>NUCLEOTIDE SEQUENCE</scope>
    <source>
        <strain evidence="2">BX22</strain>
    </source>
</reference>
<evidence type="ECO:0000313" key="2">
    <source>
        <dbReference type="EMBL" id="MBC5635375.1"/>
    </source>
</evidence>